<keyword evidence="4 6" id="KW-1133">Transmembrane helix</keyword>
<gene>
    <name evidence="8" type="primary">ydjZ</name>
    <name evidence="8" type="ORF">Enr13x_60520</name>
</gene>
<dbReference type="EMBL" id="CP037423">
    <property type="protein sequence ID" value="QDV46148.1"/>
    <property type="molecule type" value="Genomic_DNA"/>
</dbReference>
<dbReference type="InterPro" id="IPR032816">
    <property type="entry name" value="VTT_dom"/>
</dbReference>
<dbReference type="InterPro" id="IPR015414">
    <property type="entry name" value="TMEM64"/>
</dbReference>
<organism evidence="8 9">
    <name type="scientific">Stieleria neptunia</name>
    <dbReference type="NCBI Taxonomy" id="2527979"/>
    <lineage>
        <taxon>Bacteria</taxon>
        <taxon>Pseudomonadati</taxon>
        <taxon>Planctomycetota</taxon>
        <taxon>Planctomycetia</taxon>
        <taxon>Pirellulales</taxon>
        <taxon>Pirellulaceae</taxon>
        <taxon>Stieleria</taxon>
    </lineage>
</organism>
<keyword evidence="3 6" id="KW-0812">Transmembrane</keyword>
<reference evidence="8 9" key="1">
    <citation type="submission" date="2019-03" db="EMBL/GenBank/DDBJ databases">
        <title>Deep-cultivation of Planctomycetes and their phenomic and genomic characterization uncovers novel biology.</title>
        <authorList>
            <person name="Wiegand S."/>
            <person name="Jogler M."/>
            <person name="Boedeker C."/>
            <person name="Pinto D."/>
            <person name="Vollmers J."/>
            <person name="Rivas-Marin E."/>
            <person name="Kohn T."/>
            <person name="Peeters S.H."/>
            <person name="Heuer A."/>
            <person name="Rast P."/>
            <person name="Oberbeckmann S."/>
            <person name="Bunk B."/>
            <person name="Jeske O."/>
            <person name="Meyerdierks A."/>
            <person name="Storesund J.E."/>
            <person name="Kallscheuer N."/>
            <person name="Luecker S."/>
            <person name="Lage O.M."/>
            <person name="Pohl T."/>
            <person name="Merkel B.J."/>
            <person name="Hornburger P."/>
            <person name="Mueller R.-W."/>
            <person name="Bruemmer F."/>
            <person name="Labrenz M."/>
            <person name="Spormann A.M."/>
            <person name="Op den Camp H."/>
            <person name="Overmann J."/>
            <person name="Amann R."/>
            <person name="Jetten M.S.M."/>
            <person name="Mascher T."/>
            <person name="Medema M.H."/>
            <person name="Devos D.P."/>
            <person name="Kaster A.-K."/>
            <person name="Ovreas L."/>
            <person name="Rohde M."/>
            <person name="Galperin M.Y."/>
            <person name="Jogler C."/>
        </authorList>
    </citation>
    <scope>NUCLEOTIDE SEQUENCE [LARGE SCALE GENOMIC DNA]</scope>
    <source>
        <strain evidence="8 9">Enr13</strain>
    </source>
</reference>
<feature type="transmembrane region" description="Helical" evidence="6">
    <location>
        <begin position="101"/>
        <end position="123"/>
    </location>
</feature>
<dbReference type="Proteomes" id="UP000319004">
    <property type="component" value="Chromosome"/>
</dbReference>
<accession>A0A518HZ66</accession>
<protein>
    <recommendedName>
        <fullName evidence="6">TVP38/TMEM64 family membrane protein</fullName>
    </recommendedName>
</protein>
<dbReference type="GO" id="GO:0005886">
    <property type="term" value="C:plasma membrane"/>
    <property type="evidence" value="ECO:0007669"/>
    <property type="project" value="UniProtKB-SubCell"/>
</dbReference>
<feature type="transmembrane region" description="Helical" evidence="6">
    <location>
        <begin position="147"/>
        <end position="170"/>
    </location>
</feature>
<keyword evidence="2 6" id="KW-1003">Cell membrane</keyword>
<dbReference type="KEGG" id="snep:Enr13x_60520"/>
<dbReference type="RefSeq" id="WP_145390312.1">
    <property type="nucleotide sequence ID" value="NZ_CP037423.1"/>
</dbReference>
<comment type="subcellular location">
    <subcellularLocation>
        <location evidence="1 6">Cell membrane</location>
        <topology evidence="1 6">Multi-pass membrane protein</topology>
    </subcellularLocation>
</comment>
<evidence type="ECO:0000313" key="8">
    <source>
        <dbReference type="EMBL" id="QDV46148.1"/>
    </source>
</evidence>
<feature type="transmembrane region" description="Helical" evidence="6">
    <location>
        <begin position="216"/>
        <end position="237"/>
    </location>
</feature>
<keyword evidence="5 6" id="KW-0472">Membrane</keyword>
<dbReference type="PANTHER" id="PTHR12677">
    <property type="entry name" value="GOLGI APPARATUS MEMBRANE PROTEIN TVP38-RELATED"/>
    <property type="match status" value="1"/>
</dbReference>
<evidence type="ECO:0000259" key="7">
    <source>
        <dbReference type="Pfam" id="PF09335"/>
    </source>
</evidence>
<name>A0A518HZ66_9BACT</name>
<evidence type="ECO:0000256" key="6">
    <source>
        <dbReference type="RuleBase" id="RU366058"/>
    </source>
</evidence>
<dbReference type="Pfam" id="PF09335">
    <property type="entry name" value="VTT_dom"/>
    <property type="match status" value="1"/>
</dbReference>
<evidence type="ECO:0000256" key="5">
    <source>
        <dbReference type="ARBA" id="ARBA00023136"/>
    </source>
</evidence>
<evidence type="ECO:0000256" key="3">
    <source>
        <dbReference type="ARBA" id="ARBA00022692"/>
    </source>
</evidence>
<feature type="transmembrane region" description="Helical" evidence="6">
    <location>
        <begin position="177"/>
        <end position="196"/>
    </location>
</feature>
<feature type="transmembrane region" description="Helical" evidence="6">
    <location>
        <begin position="21"/>
        <end position="38"/>
    </location>
</feature>
<sequence>MNQPDAPADAPEQPSGSKWKLIVFVILAVAILSVGFLYRDVISLATLAQRESQLRAFQDEHPVAVYAIAFGVYVAVTGLSLPGAAALTLVYGWYFGFTRALILVSFASTAGATTAFLSSRYLLRDAVQSRYGASMKTFQKRLAEEGALYLFTLRLIPAVPFFVINLVMGLTPIRVRTFWWVSQLGMLAGTVVYVYAGSRVPNLGVLAEQGVSAVIAPTQLLQLMVAFALLGFFPLAVRKILSALRPKAA</sequence>
<evidence type="ECO:0000313" key="9">
    <source>
        <dbReference type="Proteomes" id="UP000319004"/>
    </source>
</evidence>
<dbReference type="OrthoDB" id="9779114at2"/>
<proteinExistence type="inferred from homology"/>
<feature type="domain" description="VTT" evidence="7">
    <location>
        <begin position="86"/>
        <end position="198"/>
    </location>
</feature>
<dbReference type="PANTHER" id="PTHR12677:SF59">
    <property type="entry name" value="GOLGI APPARATUS MEMBRANE PROTEIN TVP38-RELATED"/>
    <property type="match status" value="1"/>
</dbReference>
<keyword evidence="9" id="KW-1185">Reference proteome</keyword>
<evidence type="ECO:0000256" key="4">
    <source>
        <dbReference type="ARBA" id="ARBA00022989"/>
    </source>
</evidence>
<feature type="transmembrane region" description="Helical" evidence="6">
    <location>
        <begin position="63"/>
        <end position="94"/>
    </location>
</feature>
<evidence type="ECO:0000256" key="2">
    <source>
        <dbReference type="ARBA" id="ARBA00022475"/>
    </source>
</evidence>
<comment type="similarity">
    <text evidence="6">Belongs to the TVP38/TMEM64 family.</text>
</comment>
<evidence type="ECO:0000256" key="1">
    <source>
        <dbReference type="ARBA" id="ARBA00004651"/>
    </source>
</evidence>
<dbReference type="AlphaFoldDB" id="A0A518HZ66"/>